<dbReference type="Gene3D" id="3.40.605.10">
    <property type="entry name" value="Aldehyde Dehydrogenase, Chain A, domain 1"/>
    <property type="match status" value="1"/>
</dbReference>
<dbReference type="EMBL" id="JACHIE010000026">
    <property type="protein sequence ID" value="MBB6458645.1"/>
    <property type="molecule type" value="Genomic_DNA"/>
</dbReference>
<dbReference type="InterPro" id="IPR016162">
    <property type="entry name" value="Ald_DH_N"/>
</dbReference>
<dbReference type="RefSeq" id="WP_166117016.1">
    <property type="nucleotide sequence ID" value="NZ_BAABDB010000015.1"/>
</dbReference>
<accession>A0A841QK20</accession>
<evidence type="ECO:0000313" key="6">
    <source>
        <dbReference type="EMBL" id="MBB6458645.1"/>
    </source>
</evidence>
<dbReference type="FunFam" id="3.40.605.10:FF:000007">
    <property type="entry name" value="NAD/NADP-dependent betaine aldehyde dehydrogenase"/>
    <property type="match status" value="1"/>
</dbReference>
<evidence type="ECO:0000256" key="1">
    <source>
        <dbReference type="ARBA" id="ARBA00009986"/>
    </source>
</evidence>
<protein>
    <submittedName>
        <fullName evidence="6">Acyl-CoA reductase-like NAD-dependent aldehyde dehydrogenase</fullName>
    </submittedName>
</protein>
<keyword evidence="7" id="KW-1185">Reference proteome</keyword>
<dbReference type="PANTHER" id="PTHR11699">
    <property type="entry name" value="ALDEHYDE DEHYDROGENASE-RELATED"/>
    <property type="match status" value="1"/>
</dbReference>
<feature type="active site" evidence="3">
    <location>
        <position position="262"/>
    </location>
</feature>
<evidence type="ECO:0000313" key="7">
    <source>
        <dbReference type="Proteomes" id="UP000578000"/>
    </source>
</evidence>
<dbReference type="Pfam" id="PF00171">
    <property type="entry name" value="Aldedh"/>
    <property type="match status" value="1"/>
</dbReference>
<evidence type="ECO:0000256" key="3">
    <source>
        <dbReference type="PROSITE-ProRule" id="PRU10007"/>
    </source>
</evidence>
<comment type="caution">
    <text evidence="6">The sequence shown here is derived from an EMBL/GenBank/DDBJ whole genome shotgun (WGS) entry which is preliminary data.</text>
</comment>
<organism evidence="6 7">
    <name type="scientific">Acetobacter lovaniensis</name>
    <dbReference type="NCBI Taxonomy" id="104100"/>
    <lineage>
        <taxon>Bacteria</taxon>
        <taxon>Pseudomonadati</taxon>
        <taxon>Pseudomonadota</taxon>
        <taxon>Alphaproteobacteria</taxon>
        <taxon>Acetobacterales</taxon>
        <taxon>Acetobacteraceae</taxon>
        <taxon>Acetobacter</taxon>
    </lineage>
</organism>
<dbReference type="InterPro" id="IPR016160">
    <property type="entry name" value="Ald_DH_CS_CYS"/>
</dbReference>
<dbReference type="InterPro" id="IPR015590">
    <property type="entry name" value="Aldehyde_DH_dom"/>
</dbReference>
<comment type="similarity">
    <text evidence="1 4">Belongs to the aldehyde dehydrogenase family.</text>
</comment>
<dbReference type="Proteomes" id="UP000578000">
    <property type="component" value="Unassembled WGS sequence"/>
</dbReference>
<dbReference type="FunFam" id="3.40.309.10:FF:000012">
    <property type="entry name" value="Betaine aldehyde dehydrogenase"/>
    <property type="match status" value="1"/>
</dbReference>
<name>A0A841QK20_9PROT</name>
<proteinExistence type="inferred from homology"/>
<dbReference type="PROSITE" id="PS00687">
    <property type="entry name" value="ALDEHYDE_DEHYDR_GLU"/>
    <property type="match status" value="1"/>
</dbReference>
<reference evidence="6 7" key="1">
    <citation type="submission" date="2020-08" db="EMBL/GenBank/DDBJ databases">
        <title>Genomic Encyclopedia of Type Strains, Phase IV (KMG-IV): sequencing the most valuable type-strain genomes for metagenomic binning, comparative biology and taxonomic classification.</title>
        <authorList>
            <person name="Goeker M."/>
        </authorList>
    </citation>
    <scope>NUCLEOTIDE SEQUENCE [LARGE SCALE GENOMIC DNA]</scope>
    <source>
        <strain evidence="6 7">DSM 4491</strain>
    </source>
</reference>
<dbReference type="GO" id="GO:0016620">
    <property type="term" value="F:oxidoreductase activity, acting on the aldehyde or oxo group of donors, NAD or NADP as acceptor"/>
    <property type="evidence" value="ECO:0007669"/>
    <property type="project" value="InterPro"/>
</dbReference>
<dbReference type="AlphaFoldDB" id="A0A841QK20"/>
<dbReference type="CDD" id="cd07114">
    <property type="entry name" value="ALDH_DhaS"/>
    <property type="match status" value="1"/>
</dbReference>
<evidence type="ECO:0000256" key="2">
    <source>
        <dbReference type="ARBA" id="ARBA00023002"/>
    </source>
</evidence>
<evidence type="ECO:0000256" key="4">
    <source>
        <dbReference type="RuleBase" id="RU003345"/>
    </source>
</evidence>
<evidence type="ECO:0000259" key="5">
    <source>
        <dbReference type="Pfam" id="PF00171"/>
    </source>
</evidence>
<dbReference type="SUPFAM" id="SSF53720">
    <property type="entry name" value="ALDH-like"/>
    <property type="match status" value="1"/>
</dbReference>
<keyword evidence="2 4" id="KW-0560">Oxidoreductase</keyword>
<sequence length="509" mass="54492">MGTQESVTGFTTADLPDGRIFVAGAFREGRGAEIESRFPADNSLNRVMREAGPEDLDEAMAAAQQAAADPGWRDLLPHRRADYLYRIGQGIAENADRISYIQSRDTGKTLRETYALAMSAAGTFRYYAAALETMEESITPSRGPWMTFSRYEPIGVVAAITPWNSPIASDAQKVAPALAAGNAVVLKPATWSPLVALEFARIVSESGLPAGLLSVLPGGGQTIGDGLVSHPATGRISFTGGTKVGHAIAEKAAQRLVPVSLELGGKSPTIVFPDADMDQALAGILYGMFSSSGQSCIAGSRLFIHRSIYRSFLERLVAATKELKVGHPFDANTQVGPLIHPAHVASVARWVDVARSEGGRILTGGARPVGDLYKEGYYYLPTVIDGVDNKATICQEEVFGPVLVAMPFDNEDDVIRMSNDNQYGLACGVWSQDIGRAMAIGKAITAGTVWINTYKQFSISTPFGADKESGIGREKGLEGLRAYMRQKSYYLGDPGVYLPWALPAMKDSG</sequence>
<dbReference type="InterPro" id="IPR029510">
    <property type="entry name" value="Ald_DH_CS_GLU"/>
</dbReference>
<feature type="domain" description="Aldehyde dehydrogenase" evidence="5">
    <location>
        <begin position="28"/>
        <end position="488"/>
    </location>
</feature>
<dbReference type="InterPro" id="IPR016161">
    <property type="entry name" value="Ald_DH/histidinol_DH"/>
</dbReference>
<dbReference type="PROSITE" id="PS00070">
    <property type="entry name" value="ALDEHYDE_DEHYDR_CYS"/>
    <property type="match status" value="1"/>
</dbReference>
<dbReference type="InterPro" id="IPR016163">
    <property type="entry name" value="Ald_DH_C"/>
</dbReference>
<gene>
    <name evidence="6" type="ORF">HNR55_003258</name>
</gene>
<dbReference type="Gene3D" id="3.40.309.10">
    <property type="entry name" value="Aldehyde Dehydrogenase, Chain A, domain 2"/>
    <property type="match status" value="1"/>
</dbReference>